<proteinExistence type="predicted"/>
<reference evidence="2" key="1">
    <citation type="journal article" date="2015" name="Nat. Genet.">
        <title>The genome and transcriptome of the zoonotic hookworm Ancylostoma ceylanicum identify infection-specific gene families.</title>
        <authorList>
            <person name="Schwarz E.M."/>
            <person name="Hu Y."/>
            <person name="Antoshechkin I."/>
            <person name="Miller M.M."/>
            <person name="Sternberg P.W."/>
            <person name="Aroian R.V."/>
        </authorList>
    </citation>
    <scope>NUCLEOTIDE SEQUENCE</scope>
    <source>
        <strain evidence="2">HY135</strain>
    </source>
</reference>
<sequence length="81" mass="9262">MSEELAWQYKRQEILLARQFTLIQMARFAWRYTLRVNMFISFLAGHSIIIGVDSDGSVDKAADSQYQNHGTIPGVIEISAR</sequence>
<comment type="caution">
    <text evidence="1">The sequence shown here is derived from an EMBL/GenBank/DDBJ whole genome shotgun (WGS) entry which is preliminary data.</text>
</comment>
<organism evidence="1 2">
    <name type="scientific">Ancylostoma ceylanicum</name>
    <dbReference type="NCBI Taxonomy" id="53326"/>
    <lineage>
        <taxon>Eukaryota</taxon>
        <taxon>Metazoa</taxon>
        <taxon>Ecdysozoa</taxon>
        <taxon>Nematoda</taxon>
        <taxon>Chromadorea</taxon>
        <taxon>Rhabditida</taxon>
        <taxon>Rhabditina</taxon>
        <taxon>Rhabditomorpha</taxon>
        <taxon>Strongyloidea</taxon>
        <taxon>Ancylostomatidae</taxon>
        <taxon>Ancylostomatinae</taxon>
        <taxon>Ancylostoma</taxon>
    </lineage>
</organism>
<dbReference type="AlphaFoldDB" id="A0A016SBG8"/>
<dbReference type="Proteomes" id="UP000024635">
    <property type="component" value="Unassembled WGS sequence"/>
</dbReference>
<accession>A0A016SBG8</accession>
<evidence type="ECO:0000313" key="2">
    <source>
        <dbReference type="Proteomes" id="UP000024635"/>
    </source>
</evidence>
<dbReference type="EMBL" id="JARK01001594">
    <property type="protein sequence ID" value="EYB87741.1"/>
    <property type="molecule type" value="Genomic_DNA"/>
</dbReference>
<evidence type="ECO:0000313" key="1">
    <source>
        <dbReference type="EMBL" id="EYB87741.1"/>
    </source>
</evidence>
<protein>
    <submittedName>
        <fullName evidence="1">Uncharacterized protein</fullName>
    </submittedName>
</protein>
<gene>
    <name evidence="1" type="primary">Acey_s0258.g455</name>
    <name evidence="1" type="ORF">Y032_0258g455</name>
</gene>
<keyword evidence="2" id="KW-1185">Reference proteome</keyword>
<name>A0A016SBG8_9BILA</name>